<accession>A0A940MJH5</accession>
<name>A0A940MJH5_9ACTN</name>
<gene>
    <name evidence="1" type="ORF">JFN87_27815</name>
</gene>
<reference evidence="1" key="1">
    <citation type="submission" date="2021-03" db="EMBL/GenBank/DDBJ databases">
        <title>Whole genome sequence of Streptomyces bomunensis MMS17-BM035.</title>
        <authorList>
            <person name="Lee J.H."/>
        </authorList>
    </citation>
    <scope>NUCLEOTIDE SEQUENCE</scope>
    <source>
        <strain evidence="1">MMS17-BM035</strain>
    </source>
</reference>
<dbReference type="RefSeq" id="WP_209344339.1">
    <property type="nucleotide sequence ID" value="NZ_JAGIQL010000170.1"/>
</dbReference>
<dbReference type="Proteomes" id="UP000670475">
    <property type="component" value="Unassembled WGS sequence"/>
</dbReference>
<evidence type="ECO:0000313" key="2">
    <source>
        <dbReference type="Proteomes" id="UP000670475"/>
    </source>
</evidence>
<proteinExistence type="predicted"/>
<dbReference type="AlphaFoldDB" id="A0A940MJH5"/>
<dbReference type="EMBL" id="JAGIQL010000170">
    <property type="protein sequence ID" value="MBP0461240.1"/>
    <property type="molecule type" value="Genomic_DNA"/>
</dbReference>
<evidence type="ECO:0000313" key="1">
    <source>
        <dbReference type="EMBL" id="MBP0461240.1"/>
    </source>
</evidence>
<sequence>MHIEQLFGARLPELRVRENAINLRTPKRMGRLLDSAGRATGTLIVPAALRPPG</sequence>
<organism evidence="1 2">
    <name type="scientific">Streptomyces montanisoli</name>
    <dbReference type="NCBI Taxonomy" id="2798581"/>
    <lineage>
        <taxon>Bacteria</taxon>
        <taxon>Bacillati</taxon>
        <taxon>Actinomycetota</taxon>
        <taxon>Actinomycetes</taxon>
        <taxon>Kitasatosporales</taxon>
        <taxon>Streptomycetaceae</taxon>
        <taxon>Streptomyces</taxon>
    </lineage>
</organism>
<comment type="caution">
    <text evidence="1">The sequence shown here is derived from an EMBL/GenBank/DDBJ whole genome shotgun (WGS) entry which is preliminary data.</text>
</comment>
<protein>
    <submittedName>
        <fullName evidence="1">Uncharacterized protein</fullName>
    </submittedName>
</protein>
<keyword evidence="2" id="KW-1185">Reference proteome</keyword>